<feature type="transmembrane region" description="Helical" evidence="5">
    <location>
        <begin position="124"/>
        <end position="146"/>
    </location>
</feature>
<dbReference type="InterPro" id="IPR027417">
    <property type="entry name" value="P-loop_NTPase"/>
</dbReference>
<dbReference type="GO" id="GO:0005886">
    <property type="term" value="C:plasma membrane"/>
    <property type="evidence" value="ECO:0007669"/>
    <property type="project" value="UniProtKB-SubCell"/>
</dbReference>
<dbReference type="GO" id="GO:0016887">
    <property type="term" value="F:ATP hydrolysis activity"/>
    <property type="evidence" value="ECO:0007669"/>
    <property type="project" value="InterPro"/>
</dbReference>
<dbReference type="SUPFAM" id="SSF90123">
    <property type="entry name" value="ABC transporter transmembrane region"/>
    <property type="match status" value="1"/>
</dbReference>
<dbReference type="GO" id="GO:0005524">
    <property type="term" value="F:ATP binding"/>
    <property type="evidence" value="ECO:0007669"/>
    <property type="project" value="UniProtKB-KW"/>
</dbReference>
<dbReference type="SUPFAM" id="SSF52540">
    <property type="entry name" value="P-loop containing nucleoside triphosphate hydrolases"/>
    <property type="match status" value="1"/>
</dbReference>
<keyword evidence="9" id="KW-1185">Reference proteome</keyword>
<dbReference type="PANTHER" id="PTHR43394:SF1">
    <property type="entry name" value="ATP-BINDING CASSETTE SUB-FAMILY B MEMBER 10, MITOCHONDRIAL"/>
    <property type="match status" value="1"/>
</dbReference>
<feature type="domain" description="ABC transporter" evidence="6">
    <location>
        <begin position="242"/>
        <end position="505"/>
    </location>
</feature>
<comment type="subcellular location">
    <subcellularLocation>
        <location evidence="1">Cell membrane</location>
        <topology evidence="1">Multi-pass membrane protein</topology>
    </subcellularLocation>
</comment>
<name>A0A2T0SB63_9ACTN</name>
<evidence type="ECO:0000256" key="2">
    <source>
        <dbReference type="ARBA" id="ARBA00022692"/>
    </source>
</evidence>
<dbReference type="Proteomes" id="UP000239209">
    <property type="component" value="Unassembled WGS sequence"/>
</dbReference>
<keyword evidence="2 5" id="KW-0812">Transmembrane</keyword>
<comment type="caution">
    <text evidence="8">The sequence shown here is derived from an EMBL/GenBank/DDBJ whole genome shotgun (WGS) entry which is preliminary data.</text>
</comment>
<keyword evidence="4 5" id="KW-0472">Membrane</keyword>
<evidence type="ECO:0000256" key="1">
    <source>
        <dbReference type="ARBA" id="ARBA00004651"/>
    </source>
</evidence>
<proteinExistence type="predicted"/>
<dbReference type="InterPro" id="IPR003439">
    <property type="entry name" value="ABC_transporter-like_ATP-bd"/>
</dbReference>
<dbReference type="EMBL" id="PVZG01000004">
    <property type="protein sequence ID" value="PRY30563.1"/>
    <property type="molecule type" value="Genomic_DNA"/>
</dbReference>
<dbReference type="PROSITE" id="PS50929">
    <property type="entry name" value="ABC_TM1F"/>
    <property type="match status" value="1"/>
</dbReference>
<evidence type="ECO:0000259" key="6">
    <source>
        <dbReference type="PROSITE" id="PS50893"/>
    </source>
</evidence>
<dbReference type="Pfam" id="PF00005">
    <property type="entry name" value="ABC_tran"/>
    <property type="match status" value="1"/>
</dbReference>
<evidence type="ECO:0000256" key="5">
    <source>
        <dbReference type="SAM" id="Phobius"/>
    </source>
</evidence>
<feature type="domain" description="ABC transmembrane type-1" evidence="7">
    <location>
        <begin position="17"/>
        <end position="288"/>
    </location>
</feature>
<dbReference type="InterPro" id="IPR039421">
    <property type="entry name" value="Type_1_exporter"/>
</dbReference>
<dbReference type="AlphaFoldDB" id="A0A2T0SB63"/>
<feature type="transmembrane region" description="Helical" evidence="5">
    <location>
        <begin position="47"/>
        <end position="69"/>
    </location>
</feature>
<dbReference type="Gene3D" id="1.20.1560.10">
    <property type="entry name" value="ABC transporter type 1, transmembrane domain"/>
    <property type="match status" value="1"/>
</dbReference>
<keyword evidence="8" id="KW-0067">ATP-binding</keyword>
<dbReference type="GO" id="GO:0015421">
    <property type="term" value="F:ABC-type oligopeptide transporter activity"/>
    <property type="evidence" value="ECO:0007669"/>
    <property type="project" value="TreeGrafter"/>
</dbReference>
<evidence type="ECO:0000313" key="9">
    <source>
        <dbReference type="Proteomes" id="UP000239209"/>
    </source>
</evidence>
<dbReference type="PANTHER" id="PTHR43394">
    <property type="entry name" value="ATP-DEPENDENT PERMEASE MDL1, MITOCHONDRIAL"/>
    <property type="match status" value="1"/>
</dbReference>
<dbReference type="InterPro" id="IPR036640">
    <property type="entry name" value="ABC1_TM_sf"/>
</dbReference>
<organism evidence="8 9">
    <name type="scientific">Pseudosporangium ferrugineum</name>
    <dbReference type="NCBI Taxonomy" id="439699"/>
    <lineage>
        <taxon>Bacteria</taxon>
        <taxon>Bacillati</taxon>
        <taxon>Actinomycetota</taxon>
        <taxon>Actinomycetes</taxon>
        <taxon>Micromonosporales</taxon>
        <taxon>Micromonosporaceae</taxon>
        <taxon>Pseudosporangium</taxon>
    </lineage>
</organism>
<sequence length="506" mass="50556">MHPVLTGVLRRRARPLAIAAAASAGHQVCEALVPLAIGLAVDHAVDGGPPAAILLAVGGILVLFTLLAAGGGTNFWQLTSATTREAHELRVRAGGHVLDGTGTGRRAGDLAATLVSDARAAAEILRAVVHLISGAAGLLVTVAVLLSVDARLGLGMVCGVPAITLAVNRLSPWLERRIAARQHASGLAAAFAAELVHGLRPLRGFGGVPEAVRRFRRTSRTSRDAALRGASAAAAADGAGGLATGLVLAGTVAVAAALTASGRIGVGDLVTVVAMASFAGEPVERIMTGVKQAAISRASAARLAVLLDPGHDAAAPAVPPPGDVGAPGPDELLGVVATDPARADALAASFGAGRDVLVEPHAVHLLGRTLPEVLDTGRDTAPEDTARALAAARARDVGDALLDGGANLSGGQRQRVALARALAARPAVLVLQDPLTAVDAVTEDAAAAGLAALRRRDGGATVVISTSPALLARCDRVAFLAGARPAVVATHDELCADPGYAAAVLR</sequence>
<gene>
    <name evidence="8" type="ORF">CLV70_104115</name>
</gene>
<dbReference type="InterPro" id="IPR017871">
    <property type="entry name" value="ABC_transporter-like_CS"/>
</dbReference>
<dbReference type="OrthoDB" id="4966664at2"/>
<dbReference type="Gene3D" id="3.40.50.300">
    <property type="entry name" value="P-loop containing nucleotide triphosphate hydrolases"/>
    <property type="match status" value="1"/>
</dbReference>
<feature type="transmembrane region" description="Helical" evidence="5">
    <location>
        <begin position="152"/>
        <end position="171"/>
    </location>
</feature>
<keyword evidence="8" id="KW-0547">Nucleotide-binding</keyword>
<accession>A0A2T0SB63</accession>
<evidence type="ECO:0000256" key="4">
    <source>
        <dbReference type="ARBA" id="ARBA00023136"/>
    </source>
</evidence>
<dbReference type="RefSeq" id="WP_146164019.1">
    <property type="nucleotide sequence ID" value="NZ_PVZG01000004.1"/>
</dbReference>
<evidence type="ECO:0000259" key="7">
    <source>
        <dbReference type="PROSITE" id="PS50929"/>
    </source>
</evidence>
<reference evidence="8 9" key="1">
    <citation type="submission" date="2018-03" db="EMBL/GenBank/DDBJ databases">
        <title>Genomic Encyclopedia of Archaeal and Bacterial Type Strains, Phase II (KMG-II): from individual species to whole genera.</title>
        <authorList>
            <person name="Goeker M."/>
        </authorList>
    </citation>
    <scope>NUCLEOTIDE SEQUENCE [LARGE SCALE GENOMIC DNA]</scope>
    <source>
        <strain evidence="8 9">DSM 45348</strain>
    </source>
</reference>
<protein>
    <submittedName>
        <fullName evidence="8">Putative ABC transport system ATP-binding protein</fullName>
    </submittedName>
</protein>
<dbReference type="PROSITE" id="PS50893">
    <property type="entry name" value="ABC_TRANSPORTER_2"/>
    <property type="match status" value="1"/>
</dbReference>
<evidence type="ECO:0000256" key="3">
    <source>
        <dbReference type="ARBA" id="ARBA00022989"/>
    </source>
</evidence>
<evidence type="ECO:0000313" key="8">
    <source>
        <dbReference type="EMBL" id="PRY30563.1"/>
    </source>
</evidence>
<dbReference type="PROSITE" id="PS00211">
    <property type="entry name" value="ABC_TRANSPORTER_1"/>
    <property type="match status" value="1"/>
</dbReference>
<dbReference type="Pfam" id="PF00664">
    <property type="entry name" value="ABC_membrane"/>
    <property type="match status" value="1"/>
</dbReference>
<keyword evidence="3 5" id="KW-1133">Transmembrane helix</keyword>
<dbReference type="InterPro" id="IPR011527">
    <property type="entry name" value="ABC1_TM_dom"/>
</dbReference>